<dbReference type="Proteomes" id="UP000033876">
    <property type="component" value="Unassembled WGS sequence"/>
</dbReference>
<evidence type="ECO:0000313" key="2">
    <source>
        <dbReference type="Proteomes" id="UP000033876"/>
    </source>
</evidence>
<gene>
    <name evidence="1" type="ORF">US50_C0013G0003</name>
</gene>
<organism evidence="1 2">
    <name type="scientific">Candidatus Nomurabacteria bacterium GW2011_GWB1_37_5</name>
    <dbReference type="NCBI Taxonomy" id="1618742"/>
    <lineage>
        <taxon>Bacteria</taxon>
        <taxon>Candidatus Nomuraibacteriota</taxon>
    </lineage>
</organism>
<accession>A0A0G0JFF1</accession>
<name>A0A0G0JFF1_9BACT</name>
<comment type="caution">
    <text evidence="1">The sequence shown here is derived from an EMBL/GenBank/DDBJ whole genome shotgun (WGS) entry which is preliminary data.</text>
</comment>
<evidence type="ECO:0000313" key="1">
    <source>
        <dbReference type="EMBL" id="KKQ35489.1"/>
    </source>
</evidence>
<dbReference type="EMBL" id="LBTF01000013">
    <property type="protein sequence ID" value="KKQ35489.1"/>
    <property type="molecule type" value="Genomic_DNA"/>
</dbReference>
<reference evidence="1 2" key="1">
    <citation type="journal article" date="2015" name="Nature">
        <title>rRNA introns, odd ribosomes, and small enigmatic genomes across a large radiation of phyla.</title>
        <authorList>
            <person name="Brown C.T."/>
            <person name="Hug L.A."/>
            <person name="Thomas B.C."/>
            <person name="Sharon I."/>
            <person name="Castelle C.J."/>
            <person name="Singh A."/>
            <person name="Wilkins M.J."/>
            <person name="Williams K.H."/>
            <person name="Banfield J.F."/>
        </authorList>
    </citation>
    <scope>NUCLEOTIDE SEQUENCE [LARGE SCALE GENOMIC DNA]</scope>
</reference>
<dbReference type="AlphaFoldDB" id="A0A0G0JFF1"/>
<sequence>MKNMIEWQNKYNTEEGIEMLVKTLEGLNELKDERRRVGDGKLLDQPLKKFVIHKTWVADDCGNMHRIMDPIRIKFPSIPDVLEWHEFWDIISQKSIGLSGVCLENADHIPPSNMRCAVCGERFTIDTCFDVVDYHKWINIPLVDFVGWTLGNVEKCFEERSDARCYLQPYTGNESLIRNDKHIDLRPNPEYKSLKINEEGWRSAKDGITPSYIIEPGDEAFLNVVRYKHYKCHCSKRDKDQEISFRNIFKEAGIEILHLKAIPNEYCRCVLCAPWFLVTTPIGTIKIGWRKRVINIDWSQAKLNVGNMFDKEDVTKWNDGIHAWSKEKAIEYLSKIGEMFTKKVKV</sequence>
<protein>
    <submittedName>
        <fullName evidence="1">Uncharacterized protein</fullName>
    </submittedName>
</protein>
<proteinExistence type="predicted"/>